<evidence type="ECO:0000313" key="2">
    <source>
        <dbReference type="EMBL" id="NYD90545.1"/>
    </source>
</evidence>
<dbReference type="Proteomes" id="UP000517753">
    <property type="component" value="Unassembled WGS sequence"/>
</dbReference>
<dbReference type="AlphaFoldDB" id="A0A7Y9K3N5"/>
<feature type="chain" id="PRO_5030848788" description="DUF4136 domain-containing protein" evidence="1">
    <location>
        <begin position="18"/>
        <end position="178"/>
    </location>
</feature>
<reference evidence="2 3" key="2">
    <citation type="submission" date="2020-08" db="EMBL/GenBank/DDBJ databases">
        <title>The Agave Microbiome: Exploring the role of microbial communities in plant adaptations to desert environments.</title>
        <authorList>
            <person name="Partida-Martinez L.P."/>
        </authorList>
    </citation>
    <scope>NUCLEOTIDE SEQUENCE [LARGE SCALE GENOMIC DNA]</scope>
    <source>
        <strain evidence="2 3">AS2.3</strain>
    </source>
</reference>
<proteinExistence type="predicted"/>
<accession>A0A7Y9K3N5</accession>
<evidence type="ECO:0008006" key="4">
    <source>
        <dbReference type="Google" id="ProtNLM"/>
    </source>
</evidence>
<keyword evidence="1" id="KW-0732">Signal</keyword>
<dbReference type="RefSeq" id="WP_179509024.1">
    <property type="nucleotide sequence ID" value="NZ_JACCBY010000003.1"/>
</dbReference>
<sequence length="178" mass="18241">MSIWSGILALLVTPAAAGEAVPPGTVTLLVDEDGKTDGPEVPAFADAIGDVFNSANFLVLPGRGPSRYRARIDIRHELRGLVGAPAGKKAPDAQVANWGAGVQLALPTQKQDLRALIVTRMTITLTAWRDGHTLWSGSAVTAQVAGTPANAPAVVGAKLAGALVSRMPAVLDGPLSVP</sequence>
<keyword evidence="3" id="KW-1185">Reference proteome</keyword>
<gene>
    <name evidence="2" type="ORF">HD841_002342</name>
</gene>
<evidence type="ECO:0000256" key="1">
    <source>
        <dbReference type="SAM" id="SignalP"/>
    </source>
</evidence>
<protein>
    <recommendedName>
        <fullName evidence="4">DUF4136 domain-containing protein</fullName>
    </recommendedName>
</protein>
<reference evidence="2 3" key="1">
    <citation type="submission" date="2020-07" db="EMBL/GenBank/DDBJ databases">
        <authorList>
            <person name="Partida-Martinez L."/>
            <person name="Huntemann M."/>
            <person name="Clum A."/>
            <person name="Wang J."/>
            <person name="Palaniappan K."/>
            <person name="Ritter S."/>
            <person name="Chen I.-M."/>
            <person name="Stamatis D."/>
            <person name="Reddy T."/>
            <person name="O'Malley R."/>
            <person name="Daum C."/>
            <person name="Shapiro N."/>
            <person name="Ivanova N."/>
            <person name="Kyrpides N."/>
            <person name="Woyke T."/>
        </authorList>
    </citation>
    <scope>NUCLEOTIDE SEQUENCE [LARGE SCALE GENOMIC DNA]</scope>
    <source>
        <strain evidence="2 3">AS2.3</strain>
    </source>
</reference>
<dbReference type="EMBL" id="JACCBY010000003">
    <property type="protein sequence ID" value="NYD90545.1"/>
    <property type="molecule type" value="Genomic_DNA"/>
</dbReference>
<organism evidence="2 3">
    <name type="scientific">Sphingomonas melonis</name>
    <dbReference type="NCBI Taxonomy" id="152682"/>
    <lineage>
        <taxon>Bacteria</taxon>
        <taxon>Pseudomonadati</taxon>
        <taxon>Pseudomonadota</taxon>
        <taxon>Alphaproteobacteria</taxon>
        <taxon>Sphingomonadales</taxon>
        <taxon>Sphingomonadaceae</taxon>
        <taxon>Sphingomonas</taxon>
    </lineage>
</organism>
<name>A0A7Y9K3N5_9SPHN</name>
<comment type="caution">
    <text evidence="2">The sequence shown here is derived from an EMBL/GenBank/DDBJ whole genome shotgun (WGS) entry which is preliminary data.</text>
</comment>
<evidence type="ECO:0000313" key="3">
    <source>
        <dbReference type="Proteomes" id="UP000517753"/>
    </source>
</evidence>
<feature type="signal peptide" evidence="1">
    <location>
        <begin position="1"/>
        <end position="17"/>
    </location>
</feature>